<dbReference type="InterPro" id="IPR008926">
    <property type="entry name" value="RNR_R1-su_N"/>
</dbReference>
<comment type="caution">
    <text evidence="12">The sequence shown here is derived from an EMBL/GenBank/DDBJ whole genome shotgun (WGS) entry which is preliminary data.</text>
</comment>
<dbReference type="PRINTS" id="PR01183">
    <property type="entry name" value="RIBORDTASEM1"/>
</dbReference>
<keyword evidence="5" id="KW-0067">ATP-binding</keyword>
<dbReference type="GO" id="GO:0004748">
    <property type="term" value="F:ribonucleoside-diphosphate reductase activity, thioredoxin disulfide as acceptor"/>
    <property type="evidence" value="ECO:0007669"/>
    <property type="project" value="UniProtKB-EC"/>
</dbReference>
<dbReference type="SUPFAM" id="SSF51998">
    <property type="entry name" value="PFL-like glycyl radical enzymes"/>
    <property type="match status" value="1"/>
</dbReference>
<keyword evidence="8" id="KW-1015">Disulfide bond</keyword>
<evidence type="ECO:0000256" key="6">
    <source>
        <dbReference type="ARBA" id="ARBA00023002"/>
    </source>
</evidence>
<dbReference type="FunFam" id="1.10.1650.20:FF:000002">
    <property type="entry name" value="Ribonucleoside-diphosphate reductase"/>
    <property type="match status" value="1"/>
</dbReference>
<evidence type="ECO:0000313" key="12">
    <source>
        <dbReference type="EMBL" id="TFU20093.1"/>
    </source>
</evidence>
<keyword evidence="6 10" id="KW-0560">Oxidoreductase</keyword>
<dbReference type="OrthoDB" id="9762933at2"/>
<evidence type="ECO:0000256" key="2">
    <source>
        <dbReference type="ARBA" id="ARBA00012274"/>
    </source>
</evidence>
<dbReference type="GO" id="GO:0009263">
    <property type="term" value="P:deoxyribonucleotide biosynthetic process"/>
    <property type="evidence" value="ECO:0007669"/>
    <property type="project" value="UniProtKB-KW"/>
</dbReference>
<dbReference type="Gene3D" id="1.10.1650.20">
    <property type="match status" value="1"/>
</dbReference>
<dbReference type="Pfam" id="PF00317">
    <property type="entry name" value="Ribonuc_red_lgN"/>
    <property type="match status" value="1"/>
</dbReference>
<dbReference type="EMBL" id="SPQC01000065">
    <property type="protein sequence ID" value="TFU20093.1"/>
    <property type="molecule type" value="Genomic_DNA"/>
</dbReference>
<dbReference type="Pfam" id="PF02867">
    <property type="entry name" value="Ribonuc_red_lgC"/>
    <property type="match status" value="1"/>
</dbReference>
<evidence type="ECO:0000256" key="5">
    <source>
        <dbReference type="ARBA" id="ARBA00022840"/>
    </source>
</evidence>
<evidence type="ECO:0000256" key="1">
    <source>
        <dbReference type="ARBA" id="ARBA00010406"/>
    </source>
</evidence>
<gene>
    <name evidence="12" type="primary">nrdE</name>
    <name evidence="12" type="ORF">E4U03_11870</name>
</gene>
<comment type="catalytic activity">
    <reaction evidence="9 10">
        <text>a 2'-deoxyribonucleoside 5'-diphosphate + [thioredoxin]-disulfide + H2O = a ribonucleoside 5'-diphosphate + [thioredoxin]-dithiol</text>
        <dbReference type="Rhea" id="RHEA:23252"/>
        <dbReference type="Rhea" id="RHEA-COMP:10698"/>
        <dbReference type="Rhea" id="RHEA-COMP:10700"/>
        <dbReference type="ChEBI" id="CHEBI:15377"/>
        <dbReference type="ChEBI" id="CHEBI:29950"/>
        <dbReference type="ChEBI" id="CHEBI:50058"/>
        <dbReference type="ChEBI" id="CHEBI:57930"/>
        <dbReference type="ChEBI" id="CHEBI:73316"/>
        <dbReference type="EC" id="1.17.4.1"/>
    </reaction>
</comment>
<dbReference type="GO" id="GO:0005524">
    <property type="term" value="F:ATP binding"/>
    <property type="evidence" value="ECO:0007669"/>
    <property type="project" value="UniProtKB-KW"/>
</dbReference>
<dbReference type="EC" id="1.17.4.1" evidence="2 10"/>
<evidence type="ECO:0000256" key="10">
    <source>
        <dbReference type="RuleBase" id="RU003410"/>
    </source>
</evidence>
<dbReference type="GO" id="GO:0005971">
    <property type="term" value="C:ribonucleoside-diphosphate reductase complex"/>
    <property type="evidence" value="ECO:0007669"/>
    <property type="project" value="TreeGrafter"/>
</dbReference>
<evidence type="ECO:0000259" key="11">
    <source>
        <dbReference type="PROSITE" id="PS00089"/>
    </source>
</evidence>
<dbReference type="Pfam" id="PF08343">
    <property type="entry name" value="RNR_N"/>
    <property type="match status" value="1"/>
</dbReference>
<dbReference type="Gene3D" id="3.20.70.20">
    <property type="match status" value="1"/>
</dbReference>
<dbReference type="Proteomes" id="UP000297951">
    <property type="component" value="Unassembled WGS sequence"/>
</dbReference>
<comment type="similarity">
    <text evidence="1 10">Belongs to the ribonucleoside diphosphate reductase large chain family.</text>
</comment>
<dbReference type="NCBIfam" id="TIGR02506">
    <property type="entry name" value="NrdE_NrdA"/>
    <property type="match status" value="1"/>
</dbReference>
<dbReference type="PROSITE" id="PS00089">
    <property type="entry name" value="RIBORED_LARGE"/>
    <property type="match status" value="1"/>
</dbReference>
<comment type="function">
    <text evidence="10">Provides the precursors necessary for DNA synthesis. Catalyzes the biosynthesis of deoxyribonucleotides from the corresponding ribonucleotides.</text>
</comment>
<dbReference type="InterPro" id="IPR013509">
    <property type="entry name" value="RNR_lsu_N"/>
</dbReference>
<evidence type="ECO:0000256" key="3">
    <source>
        <dbReference type="ARBA" id="ARBA00022533"/>
    </source>
</evidence>
<sequence>MGYHELNALLNLYDENGQIQFEADRQAARQYFLQHVNNNTVFFHDLEEKIDYLVKHQYYEPEVFEKYSFDFVKSLSKLAYSKKFRFPTFLGAFKFYTSYALKTFDGQRYLERFEDRVVMVALLLAEGDEALATKIVEEVISGRFQPATPTFLNAGKKQRGELVSCFLLRIEDNMESIGRSINSALQLSKRGGGVAFALTNLRETGAPIKKIENQSSGVIPVMKLLEDSFSYANQLGARQGAGAVYLHAHHPDIYSFLDTKRENADEKIRIKTLSLGVVIPDITFELAKKNEDMYLFSPYDVERIYGVPFSDINVTEKYYEMVDDARIKKTKINAREFFQTLAEIQFESGYPYVMFEDTVNKANPIDGKIIMSNLCSEILQVSEPSVYNADLGYETIGKDISCNLGSLNIALAMDGGDLGQTVGTAIRALTAVSDQSDITSVPSIERGNSMSHAVGLGQMNLHGYLAREHVYYGSEEALDFTNIYFYTVTYHAIRASMEIARERKETFVGFEKSKYASGEYFEKYINGTWDFETERARELFAGHFVPTAEDWKQLAAEVAEHGMYNQNLQAVPPTGSISYINGSTSSIHPIASKIEIRKEGKLGRVYYPAPYMDNENLDYYQDSYEIGYEKIIDTYAVATQHVDQGLSLTLFFKDTATTRDVNKAQIYAWRKGIKTIYYSRIRQMALEGTEVEGCVSCML</sequence>
<dbReference type="AlphaFoldDB" id="A0A4Y9F1K0"/>
<keyword evidence="7 10" id="KW-0215">Deoxyribonucleotide synthesis</keyword>
<dbReference type="SUPFAM" id="SSF48168">
    <property type="entry name" value="R1 subunit of ribonucleotide reductase, N-terminal domain"/>
    <property type="match status" value="1"/>
</dbReference>
<dbReference type="InterPro" id="IPR000788">
    <property type="entry name" value="RNR_lg_C"/>
</dbReference>
<proteinExistence type="inferred from homology"/>
<evidence type="ECO:0000256" key="7">
    <source>
        <dbReference type="ARBA" id="ARBA00023116"/>
    </source>
</evidence>
<dbReference type="NCBIfam" id="TIGR04170">
    <property type="entry name" value="RNR_1b_NrdE"/>
    <property type="match status" value="1"/>
</dbReference>
<evidence type="ECO:0000256" key="4">
    <source>
        <dbReference type="ARBA" id="ARBA00022741"/>
    </source>
</evidence>
<dbReference type="UniPathway" id="UPA00326"/>
<feature type="domain" description="Ribonucleotide reductase large subunit" evidence="11">
    <location>
        <begin position="551"/>
        <end position="573"/>
    </location>
</feature>
<accession>A0A4Y9F1K0</accession>
<name>A0A4Y9F1K0_9MICC</name>
<dbReference type="InterPro" id="IPR039718">
    <property type="entry name" value="Rrm1"/>
</dbReference>
<evidence type="ECO:0000256" key="9">
    <source>
        <dbReference type="ARBA" id="ARBA00047754"/>
    </source>
</evidence>
<keyword evidence="4" id="KW-0547">Nucleotide-binding</keyword>
<dbReference type="InterPro" id="IPR026459">
    <property type="entry name" value="RNR_1b_NrdE"/>
</dbReference>
<reference evidence="12 13" key="1">
    <citation type="submission" date="2019-03" db="EMBL/GenBank/DDBJ databases">
        <title>Diversity of the mouse oral microbiome.</title>
        <authorList>
            <person name="Joseph S."/>
            <person name="Aduse-Opoku J."/>
            <person name="Curtis M."/>
            <person name="Wade W."/>
            <person name="Hashim A."/>
        </authorList>
    </citation>
    <scope>NUCLEOTIDE SEQUENCE [LARGE SCALE GENOMIC DNA]</scope>
    <source>
        <strain evidence="13">irhom_31</strain>
    </source>
</reference>
<protein>
    <recommendedName>
        <fullName evidence="2 10">Ribonucleoside-diphosphate reductase</fullName>
        <ecNumber evidence="2 10">1.17.4.1</ecNumber>
    </recommendedName>
</protein>
<keyword evidence="3" id="KW-0021">Allosteric enzyme</keyword>
<evidence type="ECO:0000256" key="8">
    <source>
        <dbReference type="ARBA" id="ARBA00023157"/>
    </source>
</evidence>
<dbReference type="RefSeq" id="WP_135013936.1">
    <property type="nucleotide sequence ID" value="NZ_JADGLK010000065.1"/>
</dbReference>
<dbReference type="CDD" id="cd01679">
    <property type="entry name" value="RNR_I"/>
    <property type="match status" value="1"/>
</dbReference>
<dbReference type="STRING" id="85336.A7979_00795"/>
<dbReference type="PANTHER" id="PTHR11573:SF30">
    <property type="entry name" value="RIBONUCLEOSIDE-DIPHOSPHATE REDUCTASE 2 SUBUNIT ALPHA"/>
    <property type="match status" value="1"/>
</dbReference>
<dbReference type="InterPro" id="IPR013346">
    <property type="entry name" value="NrdE_NrdA_C"/>
</dbReference>
<evidence type="ECO:0000313" key="13">
    <source>
        <dbReference type="Proteomes" id="UP000297951"/>
    </source>
</evidence>
<dbReference type="PANTHER" id="PTHR11573">
    <property type="entry name" value="RIBONUCLEOSIDE-DIPHOSPHATE REDUCTASE LARGE CHAIN"/>
    <property type="match status" value="1"/>
</dbReference>
<dbReference type="InterPro" id="IPR013554">
    <property type="entry name" value="RNR_N"/>
</dbReference>
<organism evidence="12 13">
    <name type="scientific">Rothia nasimurium</name>
    <dbReference type="NCBI Taxonomy" id="85336"/>
    <lineage>
        <taxon>Bacteria</taxon>
        <taxon>Bacillati</taxon>
        <taxon>Actinomycetota</taxon>
        <taxon>Actinomycetes</taxon>
        <taxon>Micrococcales</taxon>
        <taxon>Micrococcaceae</taxon>
        <taxon>Rothia</taxon>
    </lineage>
</organism>